<evidence type="ECO:0000313" key="6">
    <source>
        <dbReference type="Proteomes" id="UP001271263"/>
    </source>
</evidence>
<dbReference type="RefSeq" id="WP_028766792.1">
    <property type="nucleotide sequence ID" value="NZ_JAPMLA010000004.1"/>
</dbReference>
<organism evidence="3 5">
    <name type="scientific">Shewanella fidelis</name>
    <dbReference type="NCBI Taxonomy" id="173509"/>
    <lineage>
        <taxon>Bacteria</taxon>
        <taxon>Pseudomonadati</taxon>
        <taxon>Pseudomonadota</taxon>
        <taxon>Gammaproteobacteria</taxon>
        <taxon>Alteromonadales</taxon>
        <taxon>Shewanellaceae</taxon>
        <taxon>Shewanella</taxon>
    </lineage>
</organism>
<feature type="transmembrane region" description="Helical" evidence="2">
    <location>
        <begin position="108"/>
        <end position="127"/>
    </location>
</feature>
<evidence type="ECO:0000313" key="4">
    <source>
        <dbReference type="EMBL" id="MDW4825291.1"/>
    </source>
</evidence>
<dbReference type="InterPro" id="IPR004697">
    <property type="entry name" value="AbgT"/>
</dbReference>
<keyword evidence="2" id="KW-1133">Transmembrane helix</keyword>
<evidence type="ECO:0000256" key="2">
    <source>
        <dbReference type="SAM" id="Phobius"/>
    </source>
</evidence>
<accession>A0AAW8NUT3</accession>
<gene>
    <name evidence="3" type="ORF">OS133_18775</name>
    <name evidence="4" type="ORF">OS134_14575</name>
</gene>
<dbReference type="Proteomes" id="UP001259340">
    <property type="component" value="Unassembled WGS sequence"/>
</dbReference>
<dbReference type="PANTHER" id="PTHR30282">
    <property type="entry name" value="P-AMINOBENZOYL GLUTAMATE TRANSPORTER"/>
    <property type="match status" value="1"/>
</dbReference>
<feature type="transmembrane region" description="Helical" evidence="2">
    <location>
        <begin position="372"/>
        <end position="391"/>
    </location>
</feature>
<feature type="transmembrane region" description="Helical" evidence="2">
    <location>
        <begin position="190"/>
        <end position="207"/>
    </location>
</feature>
<keyword evidence="2" id="KW-0812">Transmembrane</keyword>
<feature type="transmembrane region" description="Helical" evidence="2">
    <location>
        <begin position="45"/>
        <end position="65"/>
    </location>
</feature>
<dbReference type="PANTHER" id="PTHR30282:SF0">
    <property type="entry name" value="P-AMINOBENZOYL-GLUTAMATE TRANSPORT PROTEIN"/>
    <property type="match status" value="1"/>
</dbReference>
<reference evidence="4 6" key="1">
    <citation type="journal article" date="2022" name="bioRxiv">
        <title>Prophages regulate Shewanella fidelis 3313 motility and biofilm formation: implications for gut colonization dynamics in Ciona robusta.</title>
        <authorList>
            <person name="Natarajan O."/>
            <person name="Gibboney S.L."/>
            <person name="Young M.N."/>
            <person name="Lim S.J."/>
            <person name="Pluta N."/>
            <person name="Atkinson C.G."/>
            <person name="Leigh B.A."/>
            <person name="Liberti A."/>
            <person name="Kees E.D."/>
            <person name="Breitbart M."/>
            <person name="Gralnick J.A."/>
            <person name="Dishaw L.J."/>
        </authorList>
    </citation>
    <scope>NUCLEOTIDE SEQUENCE [LARGE SCALE GENOMIC DNA]</scope>
    <source>
        <strain evidence="4 6">JG4066</strain>
    </source>
</reference>
<dbReference type="GO" id="GO:1902604">
    <property type="term" value="P:p-aminobenzoyl-glutamate transmembrane transport"/>
    <property type="evidence" value="ECO:0007669"/>
    <property type="project" value="InterPro"/>
</dbReference>
<name>A0AAW8NUT3_9GAMM</name>
<feature type="transmembrane region" description="Helical" evidence="2">
    <location>
        <begin position="499"/>
        <end position="524"/>
    </location>
</feature>
<feature type="region of interest" description="Disordered" evidence="1">
    <location>
        <begin position="1"/>
        <end position="20"/>
    </location>
</feature>
<feature type="transmembrane region" description="Helical" evidence="2">
    <location>
        <begin position="290"/>
        <end position="310"/>
    </location>
</feature>
<feature type="transmembrane region" description="Helical" evidence="2">
    <location>
        <begin position="438"/>
        <end position="456"/>
    </location>
</feature>
<evidence type="ECO:0000313" key="5">
    <source>
        <dbReference type="Proteomes" id="UP001259340"/>
    </source>
</evidence>
<dbReference type="EMBL" id="JAPMLE010000001">
    <property type="protein sequence ID" value="MDR8525664.1"/>
    <property type="molecule type" value="Genomic_DNA"/>
</dbReference>
<dbReference type="GO" id="GO:0015558">
    <property type="term" value="F:secondary active p-aminobenzoyl-glutamate transmembrane transporter activity"/>
    <property type="evidence" value="ECO:0007669"/>
    <property type="project" value="InterPro"/>
</dbReference>
<reference evidence="3" key="2">
    <citation type="submission" date="2022-11" db="EMBL/GenBank/DDBJ databases">
        <title>Prophages regulate Shewanella fidelis motility and biofilm formation: implications for gut colonization dynamics in Ciona robusta.</title>
        <authorList>
            <person name="Natarajan O."/>
            <person name="Gibboney S.L."/>
            <person name="Young M.N."/>
            <person name="Lim S.J."/>
            <person name="Pluta N."/>
            <person name="Atkinson C.G.F."/>
            <person name="Leigh B.A."/>
            <person name="Liberti A."/>
            <person name="Kees E."/>
            <person name="Breitbart M."/>
            <person name="Gralnick J."/>
            <person name="Dishaw L.J."/>
        </authorList>
    </citation>
    <scope>NUCLEOTIDE SEQUENCE</scope>
    <source>
        <strain evidence="3">3313</strain>
    </source>
</reference>
<proteinExistence type="predicted"/>
<feature type="transmembrane region" description="Helical" evidence="2">
    <location>
        <begin position="468"/>
        <end position="487"/>
    </location>
</feature>
<sequence length="539" mass="57175">MSSNNGDSLPLPNDVPSDPNNQPSGWFVRFLNVVERLGNLLPHPITLFAMFCAAVVVISGIAGYFELTVVDPRPEGASGRSADGLIHVVSLMNAEGLRMIVSNLVTNFTGFTPLGTVLVALLGVGIADRSGLLSAAMRLLVMGASKRLVTLTLVFAGIVSNTASELGYVVLIPMAAMIFHSLGRHPLAGLAAAFAGVSGGYSANLLLGTVDPLLSGITEAAAQMIDPDYIVGPEVNWYFMFVSTFLITFLGAFVTEKIVEPKLGKYDSSEAAIDLSEQKMDTVTALEKKGLKIAGLAVLVMSAILALTIIPEGAPLRNQETGLVAGSPFLKGIVAFIFICFAIPGLVYGRVVGTMKRDIDVINAMSSSMSSMGMYIVLVFFASQFVAFFKWTNLGAVLAVSGADALNAVGLTGPLVFVLFIMMCGFINLMLGSASAQWAVTAPIFVPMLMLVGYAPETIQAAYRIGDSVTNLITPMMSYFGLILAVASQYKKNLGIGTLVATMLPYSIVFFIGWTCFFFIWVFVFGLPVGPGAATYYTP</sequence>
<feature type="transmembrane region" description="Helical" evidence="2">
    <location>
        <begin position="330"/>
        <end position="351"/>
    </location>
</feature>
<feature type="transmembrane region" description="Helical" evidence="2">
    <location>
        <begin position="237"/>
        <end position="255"/>
    </location>
</feature>
<feature type="transmembrane region" description="Helical" evidence="2">
    <location>
        <begin position="411"/>
        <end position="431"/>
    </location>
</feature>
<comment type="caution">
    <text evidence="3">The sequence shown here is derived from an EMBL/GenBank/DDBJ whole genome shotgun (WGS) entry which is preliminary data.</text>
</comment>
<protein>
    <submittedName>
        <fullName evidence="3">AbgT family transporter</fullName>
    </submittedName>
</protein>
<dbReference type="AlphaFoldDB" id="A0AAW8NUT3"/>
<dbReference type="Proteomes" id="UP001271263">
    <property type="component" value="Unassembled WGS sequence"/>
</dbReference>
<evidence type="ECO:0000256" key="1">
    <source>
        <dbReference type="SAM" id="MobiDB-lite"/>
    </source>
</evidence>
<dbReference type="EMBL" id="JAPMLD010000006">
    <property type="protein sequence ID" value="MDW4825291.1"/>
    <property type="molecule type" value="Genomic_DNA"/>
</dbReference>
<keyword evidence="2" id="KW-0472">Membrane</keyword>
<dbReference type="Pfam" id="PF03806">
    <property type="entry name" value="ABG_transport"/>
    <property type="match status" value="1"/>
</dbReference>
<evidence type="ECO:0000313" key="3">
    <source>
        <dbReference type="EMBL" id="MDR8525664.1"/>
    </source>
</evidence>
<keyword evidence="6" id="KW-1185">Reference proteome</keyword>